<accession>A0AAD9IZ41</accession>
<dbReference type="Proteomes" id="UP001208570">
    <property type="component" value="Unassembled WGS sequence"/>
</dbReference>
<comment type="caution">
    <text evidence="4">The sequence shown here is derived from an EMBL/GenBank/DDBJ whole genome shotgun (WGS) entry which is preliminary data.</text>
</comment>
<organism evidence="4 5">
    <name type="scientific">Paralvinella palmiformis</name>
    <dbReference type="NCBI Taxonomy" id="53620"/>
    <lineage>
        <taxon>Eukaryota</taxon>
        <taxon>Metazoa</taxon>
        <taxon>Spiralia</taxon>
        <taxon>Lophotrochozoa</taxon>
        <taxon>Annelida</taxon>
        <taxon>Polychaeta</taxon>
        <taxon>Sedentaria</taxon>
        <taxon>Canalipalpata</taxon>
        <taxon>Terebellida</taxon>
        <taxon>Terebelliformia</taxon>
        <taxon>Alvinellidae</taxon>
        <taxon>Paralvinella</taxon>
    </lineage>
</organism>
<evidence type="ECO:0000259" key="3">
    <source>
        <dbReference type="PROSITE" id="PS50222"/>
    </source>
</evidence>
<dbReference type="InterPro" id="IPR011992">
    <property type="entry name" value="EF-hand-dom_pair"/>
</dbReference>
<proteinExistence type="predicted"/>
<feature type="domain" description="EF-hand" evidence="3">
    <location>
        <begin position="38"/>
        <end position="64"/>
    </location>
</feature>
<feature type="domain" description="EF-hand" evidence="3">
    <location>
        <begin position="135"/>
        <end position="168"/>
    </location>
</feature>
<keyword evidence="5" id="KW-1185">Reference proteome</keyword>
<dbReference type="GO" id="GO:0005509">
    <property type="term" value="F:calcium ion binding"/>
    <property type="evidence" value="ECO:0007669"/>
    <property type="project" value="InterPro"/>
</dbReference>
<keyword evidence="1" id="KW-0677">Repeat</keyword>
<dbReference type="GO" id="GO:0043226">
    <property type="term" value="C:organelle"/>
    <property type="evidence" value="ECO:0007669"/>
    <property type="project" value="UniProtKB-ARBA"/>
</dbReference>
<dbReference type="InterPro" id="IPR018247">
    <property type="entry name" value="EF_Hand_1_Ca_BS"/>
</dbReference>
<dbReference type="SMART" id="SM00054">
    <property type="entry name" value="EFh"/>
    <property type="match status" value="4"/>
</dbReference>
<keyword evidence="2" id="KW-0106">Calcium</keyword>
<dbReference type="InterPro" id="IPR002048">
    <property type="entry name" value="EF_hand_dom"/>
</dbReference>
<dbReference type="Pfam" id="PF13499">
    <property type="entry name" value="EF-hand_7"/>
    <property type="match status" value="2"/>
</dbReference>
<dbReference type="PANTHER" id="PTHR23050">
    <property type="entry name" value="CALCIUM BINDING PROTEIN"/>
    <property type="match status" value="1"/>
</dbReference>
<dbReference type="PROSITE" id="PS50222">
    <property type="entry name" value="EF_HAND_2"/>
    <property type="match status" value="3"/>
</dbReference>
<gene>
    <name evidence="4" type="ORF">LSH36_866g00000</name>
</gene>
<dbReference type="SUPFAM" id="SSF47473">
    <property type="entry name" value="EF-hand"/>
    <property type="match status" value="1"/>
</dbReference>
<dbReference type="FunFam" id="1.10.238.10:FF:000178">
    <property type="entry name" value="Calmodulin-2 A"/>
    <property type="match status" value="1"/>
</dbReference>
<evidence type="ECO:0000256" key="1">
    <source>
        <dbReference type="ARBA" id="ARBA00022737"/>
    </source>
</evidence>
<reference evidence="4" key="1">
    <citation type="journal article" date="2023" name="Mol. Biol. Evol.">
        <title>Third-Generation Sequencing Reveals the Adaptive Role of the Epigenome in Three Deep-Sea Polychaetes.</title>
        <authorList>
            <person name="Perez M."/>
            <person name="Aroh O."/>
            <person name="Sun Y."/>
            <person name="Lan Y."/>
            <person name="Juniper S.K."/>
            <person name="Young C.R."/>
            <person name="Angers B."/>
            <person name="Qian P.Y."/>
        </authorList>
    </citation>
    <scope>NUCLEOTIDE SEQUENCE</scope>
    <source>
        <strain evidence="4">P08H-3</strain>
    </source>
</reference>
<name>A0AAD9IZ41_9ANNE</name>
<evidence type="ECO:0000313" key="4">
    <source>
        <dbReference type="EMBL" id="KAK2143208.1"/>
    </source>
</evidence>
<evidence type="ECO:0000313" key="5">
    <source>
        <dbReference type="Proteomes" id="UP001208570"/>
    </source>
</evidence>
<dbReference type="AlphaFoldDB" id="A0AAD9IZ41"/>
<dbReference type="InterPro" id="IPR050145">
    <property type="entry name" value="Centrin_CML-like"/>
</dbReference>
<feature type="domain" description="EF-hand" evidence="3">
    <location>
        <begin position="99"/>
        <end position="134"/>
    </location>
</feature>
<dbReference type="PROSITE" id="PS00018">
    <property type="entry name" value="EF_HAND_1"/>
    <property type="match status" value="2"/>
</dbReference>
<dbReference type="Gene3D" id="1.10.238.10">
    <property type="entry name" value="EF-hand"/>
    <property type="match status" value="2"/>
</dbReference>
<protein>
    <recommendedName>
        <fullName evidence="3">EF-hand domain-containing protein</fullName>
    </recommendedName>
</protein>
<dbReference type="EMBL" id="JAODUP010000866">
    <property type="protein sequence ID" value="KAK2143208.1"/>
    <property type="molecule type" value="Genomic_DNA"/>
</dbReference>
<sequence>MPLLKYTSSKHWFSDLLMVETADMPLPRFRKTQLVPKFKEYDKDNNGYITLEEASSILQNPPFNFPSGKVIMLLKKFDRDGNGKLDIEEFAGFYADAKATHEEIAAKFDQLDRDGNGVLSPDEVCHVIQEYMGFDQERARWMMQMFDQNQDGSLDKTEFISLWTSMFG</sequence>
<evidence type="ECO:0000256" key="2">
    <source>
        <dbReference type="ARBA" id="ARBA00022837"/>
    </source>
</evidence>